<keyword evidence="2" id="KW-1185">Reference proteome</keyword>
<evidence type="ECO:0008006" key="3">
    <source>
        <dbReference type="Google" id="ProtNLM"/>
    </source>
</evidence>
<dbReference type="RefSeq" id="WP_092665044.1">
    <property type="nucleotide sequence ID" value="NZ_FOCX01000069.1"/>
</dbReference>
<accession>A0A1H8WPV4</accession>
<dbReference type="EMBL" id="FOCX01000069">
    <property type="protein sequence ID" value="SEP29656.1"/>
    <property type="molecule type" value="Genomic_DNA"/>
</dbReference>
<evidence type="ECO:0000313" key="2">
    <source>
        <dbReference type="Proteomes" id="UP000198775"/>
    </source>
</evidence>
<name>A0A1H8WPV4_9EURY</name>
<gene>
    <name evidence="1" type="ORF">SAMN05216388_10696</name>
</gene>
<dbReference type="AlphaFoldDB" id="A0A1H8WPV4"/>
<dbReference type="Proteomes" id="UP000198775">
    <property type="component" value="Unassembled WGS sequence"/>
</dbReference>
<proteinExistence type="predicted"/>
<sequence length="162" mass="16873">MSTNDTQSTETVDTDHAEPAYGAVLIFDGECPFCSAAATALRQLPEVGVIEWNNDAAQQFLAAQFDDPPFALVLVDGRADRLWIGPATAGELCDRAGIPTLVQDIVADNFERIGDAVRGVAGAKREPANLDGTRSLTAAAGAAYQTLAANARSTHGTGGTPK</sequence>
<dbReference type="OrthoDB" id="220637at2157"/>
<evidence type="ECO:0000313" key="1">
    <source>
        <dbReference type="EMBL" id="SEP29656.1"/>
    </source>
</evidence>
<protein>
    <recommendedName>
        <fullName evidence="3">DUF393 domain-containing protein</fullName>
    </recommendedName>
</protein>
<reference evidence="2" key="1">
    <citation type="submission" date="2016-10" db="EMBL/GenBank/DDBJ databases">
        <authorList>
            <person name="Varghese N."/>
            <person name="Submissions S."/>
        </authorList>
    </citation>
    <scope>NUCLEOTIDE SEQUENCE [LARGE SCALE GENOMIC DNA]</scope>
    <source>
        <strain evidence="2">IBRC-M 10043</strain>
    </source>
</reference>
<organism evidence="1 2">
    <name type="scientific">Halorientalis persicus</name>
    <dbReference type="NCBI Taxonomy" id="1367881"/>
    <lineage>
        <taxon>Archaea</taxon>
        <taxon>Methanobacteriati</taxon>
        <taxon>Methanobacteriota</taxon>
        <taxon>Stenosarchaea group</taxon>
        <taxon>Halobacteria</taxon>
        <taxon>Halobacteriales</taxon>
        <taxon>Haloarculaceae</taxon>
        <taxon>Halorientalis</taxon>
    </lineage>
</organism>